<organism evidence="9 10">
    <name type="scientific">Zunongwangia endophytica</name>
    <dbReference type="NCBI Taxonomy" id="1808945"/>
    <lineage>
        <taxon>Bacteria</taxon>
        <taxon>Pseudomonadati</taxon>
        <taxon>Bacteroidota</taxon>
        <taxon>Flavobacteriia</taxon>
        <taxon>Flavobacteriales</taxon>
        <taxon>Flavobacteriaceae</taxon>
        <taxon>Zunongwangia</taxon>
    </lineage>
</organism>
<evidence type="ECO:0000256" key="5">
    <source>
        <dbReference type="ARBA" id="ARBA00023237"/>
    </source>
</evidence>
<evidence type="ECO:0000256" key="6">
    <source>
        <dbReference type="PROSITE-ProRule" id="PRU00339"/>
    </source>
</evidence>
<dbReference type="Pfam" id="PF14322">
    <property type="entry name" value="SusD-like_3"/>
    <property type="match status" value="1"/>
</dbReference>
<evidence type="ECO:0000259" key="8">
    <source>
        <dbReference type="Pfam" id="PF14322"/>
    </source>
</evidence>
<reference evidence="10" key="1">
    <citation type="journal article" date="2019" name="Int. J. Syst. Evol. Microbiol.">
        <title>The Global Catalogue of Microorganisms (GCM) 10K type strain sequencing project: providing services to taxonomists for standard genome sequencing and annotation.</title>
        <authorList>
            <consortium name="The Broad Institute Genomics Platform"/>
            <consortium name="The Broad Institute Genome Sequencing Center for Infectious Disease"/>
            <person name="Wu L."/>
            <person name="Ma J."/>
        </authorList>
    </citation>
    <scope>NUCLEOTIDE SEQUENCE [LARGE SCALE GENOMIC DNA]</scope>
    <source>
        <strain evidence="10">CECT 9128</strain>
    </source>
</reference>
<keyword evidence="4" id="KW-0472">Membrane</keyword>
<evidence type="ECO:0000259" key="7">
    <source>
        <dbReference type="Pfam" id="PF07980"/>
    </source>
</evidence>
<evidence type="ECO:0000256" key="2">
    <source>
        <dbReference type="ARBA" id="ARBA00006275"/>
    </source>
</evidence>
<keyword evidence="10" id="KW-1185">Reference proteome</keyword>
<sequence>MKLNYIYTFLFIIATTLVSCDDYVDIRTEGILYPEDTENYRYLLNNTPIYDLSYSLVDIPTDDISMRYDHAQYFETNAANSEFNRPFKDTYIFADSIYRTGEMDSEIKAMYEGLYSANVVITEVLESTSGAEQEKNALQGEAMVHRAYLFLNLVNTFGKAYDANTASTDLGIPMFIEPTVDQDIKRATVQEVYDRIITDLTSAANSGLPGVRSGTEVGFPSKSSAHALLARTYLYMGDYSKALENAEQSLALQNTLLNLENYTETPDFSWPRRIEDPELILSKKTMRSYNYLPTLLSLSDDLLNSFDSTDLRYQLYTRPNEELTYGDITEGRSYCIARLTGENRNAGPTVPEMYLIKAECLARAGNTEAAMDALNTLREARFRAEDYIALRAGDPEDALIKVLAERRRELMGKGGFRLFDLKRLNKDPRFARTVEHEYLNETYTLEPGGDRYQFPFASTLFQYAPNLEQNP</sequence>
<proteinExistence type="inferred from homology"/>
<dbReference type="Proteomes" id="UP001595793">
    <property type="component" value="Unassembled WGS sequence"/>
</dbReference>
<keyword evidence="6" id="KW-0802">TPR repeat</keyword>
<dbReference type="InterPro" id="IPR033985">
    <property type="entry name" value="SusD-like_N"/>
</dbReference>
<feature type="domain" description="SusD-like N-terminal" evidence="8">
    <location>
        <begin position="107"/>
        <end position="234"/>
    </location>
</feature>
<dbReference type="SMART" id="SM00028">
    <property type="entry name" value="TPR"/>
    <property type="match status" value="1"/>
</dbReference>
<dbReference type="Pfam" id="PF07980">
    <property type="entry name" value="SusD_RagB"/>
    <property type="match status" value="1"/>
</dbReference>
<feature type="domain" description="RagB/SusD" evidence="7">
    <location>
        <begin position="352"/>
        <end position="427"/>
    </location>
</feature>
<comment type="caution">
    <text evidence="9">The sequence shown here is derived from an EMBL/GenBank/DDBJ whole genome shotgun (WGS) entry which is preliminary data.</text>
</comment>
<accession>A0ABV8HF49</accession>
<protein>
    <submittedName>
        <fullName evidence="9">RagB/SusD family nutrient uptake outer membrane protein</fullName>
    </submittedName>
</protein>
<name>A0ABV8HF49_9FLAO</name>
<keyword evidence="3" id="KW-0732">Signal</keyword>
<evidence type="ECO:0000313" key="10">
    <source>
        <dbReference type="Proteomes" id="UP001595793"/>
    </source>
</evidence>
<evidence type="ECO:0000256" key="4">
    <source>
        <dbReference type="ARBA" id="ARBA00023136"/>
    </source>
</evidence>
<dbReference type="PROSITE" id="PS50005">
    <property type="entry name" value="TPR"/>
    <property type="match status" value="1"/>
</dbReference>
<comment type="subcellular location">
    <subcellularLocation>
        <location evidence="1">Cell outer membrane</location>
    </subcellularLocation>
</comment>
<dbReference type="PROSITE" id="PS51257">
    <property type="entry name" value="PROKAR_LIPOPROTEIN"/>
    <property type="match status" value="1"/>
</dbReference>
<dbReference type="InterPro" id="IPR011990">
    <property type="entry name" value="TPR-like_helical_dom_sf"/>
</dbReference>
<dbReference type="EMBL" id="JBHSAS010000033">
    <property type="protein sequence ID" value="MFC4029470.1"/>
    <property type="molecule type" value="Genomic_DNA"/>
</dbReference>
<dbReference type="InterPro" id="IPR019734">
    <property type="entry name" value="TPR_rpt"/>
</dbReference>
<dbReference type="Gene3D" id="1.25.40.390">
    <property type="match status" value="1"/>
</dbReference>
<dbReference type="InterPro" id="IPR012944">
    <property type="entry name" value="SusD_RagB_dom"/>
</dbReference>
<feature type="repeat" description="TPR" evidence="6">
    <location>
        <begin position="223"/>
        <end position="256"/>
    </location>
</feature>
<dbReference type="RefSeq" id="WP_290230506.1">
    <property type="nucleotide sequence ID" value="NZ_JAUFPZ010000002.1"/>
</dbReference>
<gene>
    <name evidence="9" type="ORF">ACFOS1_18780</name>
</gene>
<evidence type="ECO:0000256" key="1">
    <source>
        <dbReference type="ARBA" id="ARBA00004442"/>
    </source>
</evidence>
<keyword evidence="5" id="KW-0998">Cell outer membrane</keyword>
<comment type="similarity">
    <text evidence="2">Belongs to the SusD family.</text>
</comment>
<evidence type="ECO:0000256" key="3">
    <source>
        <dbReference type="ARBA" id="ARBA00022729"/>
    </source>
</evidence>
<evidence type="ECO:0000313" key="9">
    <source>
        <dbReference type="EMBL" id="MFC4029470.1"/>
    </source>
</evidence>
<dbReference type="SUPFAM" id="SSF48452">
    <property type="entry name" value="TPR-like"/>
    <property type="match status" value="1"/>
</dbReference>